<evidence type="ECO:0000313" key="6">
    <source>
        <dbReference type="EMBL" id="BBH52746.1"/>
    </source>
</evidence>
<evidence type="ECO:0000259" key="5">
    <source>
        <dbReference type="Pfam" id="PF00700"/>
    </source>
</evidence>
<dbReference type="InterPro" id="IPR046358">
    <property type="entry name" value="Flagellin_C"/>
</dbReference>
<evidence type="ECO:0000313" key="7">
    <source>
        <dbReference type="Proteomes" id="UP000291236"/>
    </source>
</evidence>
<gene>
    <name evidence="6" type="primary">fliC</name>
    <name evidence="6" type="ORF">JCM31447_11880</name>
</gene>
<comment type="similarity">
    <text evidence="1 3">Belongs to the bacterial flagellin family.</text>
</comment>
<organism evidence="6 7">
    <name type="scientific">Fluviispira sanaruensis</name>
    <dbReference type="NCBI Taxonomy" id="2493639"/>
    <lineage>
        <taxon>Bacteria</taxon>
        <taxon>Pseudomonadati</taxon>
        <taxon>Bdellovibrionota</taxon>
        <taxon>Oligoflexia</taxon>
        <taxon>Silvanigrellales</taxon>
        <taxon>Silvanigrellaceae</taxon>
        <taxon>Fluviispira</taxon>
    </lineage>
</organism>
<keyword evidence="3" id="KW-0964">Secreted</keyword>
<dbReference type="GO" id="GO:0005576">
    <property type="term" value="C:extracellular region"/>
    <property type="evidence" value="ECO:0007669"/>
    <property type="project" value="UniProtKB-SubCell"/>
</dbReference>
<dbReference type="AlphaFoldDB" id="A0A4P2VI99"/>
<evidence type="ECO:0000256" key="3">
    <source>
        <dbReference type="RuleBase" id="RU362073"/>
    </source>
</evidence>
<keyword evidence="7" id="KW-1185">Reference proteome</keyword>
<dbReference type="Pfam" id="PF00700">
    <property type="entry name" value="Flagellin_C"/>
    <property type="match status" value="1"/>
</dbReference>
<keyword evidence="6" id="KW-0969">Cilium</keyword>
<accession>A0A4P2VI99</accession>
<dbReference type="GO" id="GO:0005198">
    <property type="term" value="F:structural molecule activity"/>
    <property type="evidence" value="ECO:0007669"/>
    <property type="project" value="UniProtKB-UniRule"/>
</dbReference>
<proteinExistence type="inferred from homology"/>
<keyword evidence="6" id="KW-0966">Cell projection</keyword>
<comment type="subcellular location">
    <subcellularLocation>
        <location evidence="3">Secreted</location>
    </subcellularLocation>
    <subcellularLocation>
        <location evidence="3">Bacterial flagellum</location>
    </subcellularLocation>
</comment>
<dbReference type="RefSeq" id="WP_130607487.1">
    <property type="nucleotide sequence ID" value="NZ_AP019368.1"/>
</dbReference>
<evidence type="ECO:0000256" key="2">
    <source>
        <dbReference type="ARBA" id="ARBA00023143"/>
    </source>
</evidence>
<dbReference type="Pfam" id="PF00669">
    <property type="entry name" value="Flagellin_N"/>
    <property type="match status" value="1"/>
</dbReference>
<dbReference type="GO" id="GO:0009288">
    <property type="term" value="C:bacterial-type flagellum"/>
    <property type="evidence" value="ECO:0007669"/>
    <property type="project" value="UniProtKB-SubCell"/>
</dbReference>
<keyword evidence="6" id="KW-0282">Flagellum</keyword>
<dbReference type="PANTHER" id="PTHR42792:SF2">
    <property type="entry name" value="FLAGELLIN"/>
    <property type="match status" value="1"/>
</dbReference>
<feature type="domain" description="Flagellin N-terminal" evidence="4">
    <location>
        <begin position="11"/>
        <end position="138"/>
    </location>
</feature>
<dbReference type="Gene3D" id="6.10.10.10">
    <property type="entry name" value="Flagellar export chaperone, C-terminal domain"/>
    <property type="match status" value="1"/>
</dbReference>
<dbReference type="Proteomes" id="UP000291236">
    <property type="component" value="Chromosome"/>
</dbReference>
<dbReference type="Gene3D" id="1.20.1330.10">
    <property type="entry name" value="f41 fragment of flagellin, N-terminal domain"/>
    <property type="match status" value="1"/>
</dbReference>
<dbReference type="PANTHER" id="PTHR42792">
    <property type="entry name" value="FLAGELLIN"/>
    <property type="match status" value="1"/>
</dbReference>
<dbReference type="InterPro" id="IPR042187">
    <property type="entry name" value="Flagellin_C_sub2"/>
</dbReference>
<keyword evidence="2 3" id="KW-0975">Bacterial flagellum</keyword>
<dbReference type="SUPFAM" id="SSF64518">
    <property type="entry name" value="Phase 1 flagellin"/>
    <property type="match status" value="1"/>
</dbReference>
<comment type="function">
    <text evidence="3">Flagellin is the subunit protein which polymerizes to form the filaments of bacterial flagella.</text>
</comment>
<dbReference type="InterPro" id="IPR001029">
    <property type="entry name" value="Flagellin_N"/>
</dbReference>
<reference evidence="6 7" key="1">
    <citation type="submission" date="2018-12" db="EMBL/GenBank/DDBJ databases">
        <title>Rubrispira sanarue gen. nov., sp., nov., a member of the order Silvanigrellales, isolated from a brackish lake in Hamamatsu Japan.</title>
        <authorList>
            <person name="Maejima Y."/>
            <person name="Iino T."/>
            <person name="Muraguchi Y."/>
            <person name="Fukuda K."/>
            <person name="Nojiri H."/>
            <person name="Ohkuma M."/>
            <person name="Moriuchi R."/>
            <person name="Dohra H."/>
            <person name="Kimbara K."/>
            <person name="Shintani M."/>
        </authorList>
    </citation>
    <scope>NUCLEOTIDE SEQUENCE [LARGE SCALE GENOMIC DNA]</scope>
    <source>
        <strain evidence="6 7">RF1110005</strain>
    </source>
</reference>
<dbReference type="KEGG" id="sbf:JCM31447_11880"/>
<protein>
    <recommendedName>
        <fullName evidence="3">Flagellin</fullName>
    </recommendedName>
</protein>
<dbReference type="OrthoDB" id="5292677at2"/>
<dbReference type="InterPro" id="IPR001492">
    <property type="entry name" value="Flagellin"/>
</dbReference>
<feature type="domain" description="Flagellin C-terminal" evidence="5">
    <location>
        <begin position="224"/>
        <end position="304"/>
    </location>
</feature>
<evidence type="ECO:0000259" key="4">
    <source>
        <dbReference type="Pfam" id="PF00669"/>
    </source>
</evidence>
<sequence length="311" mass="33564">MGIRITGNGTLENNLAKAQKDVDNSLERLSSGVRFTRNAPLPVERAQSDALMSKMKEINSYKQNVNEGLSFTETADSALSQLTNSTIHLKELVAQSLNPSLSDKERQFIFIEYQAHFDDMDRTAATTSYGGRNVLDHTDSVDVSGVGSSSNAKSFWARVGGPVIADGKDLNKIGIEKLDEINARPKDLGLISAEHLANSREGVSLDEVMDTFGSSAESIGSSFDEAQMKLSDYRSSFGAATSRLTSAKNSLDVAYENVAAANSRIRDVDYATESTNLARAKILVQAGTSLLAQSNNSQNVLTLIKGLDRNS</sequence>
<evidence type="ECO:0000256" key="1">
    <source>
        <dbReference type="ARBA" id="ARBA00005709"/>
    </source>
</evidence>
<name>A0A4P2VI99_FLUSA</name>
<dbReference type="EMBL" id="AP019368">
    <property type="protein sequence ID" value="BBH52746.1"/>
    <property type="molecule type" value="Genomic_DNA"/>
</dbReference>